<accession>A0ABX9K0W1</accession>
<sequence length="946" mass="101331">MSLPAQMRFAWIASAAFLLPLAVGCPKTDAGTNAGEGRCELMLQAASAFEPLRAEDEPPVCGGSREARKNAASIDDMENCVCDRSEELAGKLIDPGAQLRHLQERNGGKELIPGCKQNSAEDFFLADAVGCYQLGYVNGFTKRSMQGLGGNGHDGDEHVTLCPFGPEDQGVHNGRDPVRFANREIDLRSGDFLEAEFQWCRWFGGPITAFEDPLHDPPLASVRWDEFRPQKGERVSLVGDWVIDQGGWTELHEVRLGAVVRPHPGVPDVWHLLTSGIFAERTVQQDFLSIDIPVPRSTDPLKTQLKCDRVATDVSGCFNEGIRSLEVSADSERGVCKVRIERAEGNVGARALSGRYCGDTHRRNDINNAFNGPDVNCPCFSWNGELDEAGGDLHQDMVCANLGFTDFTAIDRCMFDGFYKLPSFMREYPEDISRIAFAGDIRAEWTAAPELRAATVAGGSHLWSCDCACDDPSKPGTAVVARVQGCGPAGGQPGGDAIGPEACARACGGEFCGGDAECRLGQCRALGTGTGNPTLVASAACMSPPPETRVAHAGDYRIDLLSEQSFVEVGEVDGDGDFTPLGRGRVMGGFWTNVVNPAAGRELEFANFELFSEDFLVIKEVGGVELGRVSVQNAQAFTTTRFRAQLGSEAASTNFIVLPGRLELGVRAKVDGSTGGSQFLNEGALTGSFDPATRTFSMDGQGQGSDGKAVRFHLQGQVVNVPPVANPGPDRVVECTSPKGTPVSLDGRASSDPDGQPIAHYQWFEGDVGLGNEVTQSTLATLGRHRYDLHVYDGDWASDRETFSVQVQDTTPPDLDVSVSPVCLWPPNHEFQLFKLGREVAYGLSDVCDAEPQVKIVSVTSDEPVDAPGSGSTGPDVRFGPTTACVRAERSGSGPGRSYTVVLEARDASGNMSRKSVKVVVPHDGGDHPECQQATGLDELSEACEQ</sequence>
<dbReference type="Proteomes" id="UP000256345">
    <property type="component" value="Unassembled WGS sequence"/>
</dbReference>
<dbReference type="EMBL" id="QUMU01000006">
    <property type="protein sequence ID" value="REG30922.1"/>
    <property type="molecule type" value="Genomic_DNA"/>
</dbReference>
<dbReference type="InterPro" id="IPR013783">
    <property type="entry name" value="Ig-like_fold"/>
</dbReference>
<feature type="region of interest" description="Disordered" evidence="1">
    <location>
        <begin position="862"/>
        <end position="881"/>
    </location>
</feature>
<dbReference type="Gene3D" id="2.60.40.10">
    <property type="entry name" value="Immunoglobulins"/>
    <property type="match status" value="1"/>
</dbReference>
<evidence type="ECO:0000313" key="4">
    <source>
        <dbReference type="Proteomes" id="UP000256345"/>
    </source>
</evidence>
<feature type="signal peptide" evidence="2">
    <location>
        <begin position="1"/>
        <end position="15"/>
    </location>
</feature>
<proteinExistence type="predicted"/>
<feature type="region of interest" description="Disordered" evidence="1">
    <location>
        <begin position="922"/>
        <end position="946"/>
    </location>
</feature>
<keyword evidence="2" id="KW-0732">Signal</keyword>
<keyword evidence="4" id="KW-1185">Reference proteome</keyword>
<reference evidence="3 4" key="1">
    <citation type="submission" date="2018-08" db="EMBL/GenBank/DDBJ databases">
        <title>Genomic Encyclopedia of Archaeal and Bacterial Type Strains, Phase II (KMG-II): from individual species to whole genera.</title>
        <authorList>
            <person name="Goeker M."/>
        </authorList>
    </citation>
    <scope>NUCLEOTIDE SEQUENCE [LARGE SCALE GENOMIC DNA]</scope>
    <source>
        <strain evidence="3 4">DSM 2261</strain>
    </source>
</reference>
<evidence type="ECO:0000256" key="1">
    <source>
        <dbReference type="SAM" id="MobiDB-lite"/>
    </source>
</evidence>
<gene>
    <name evidence="3" type="ORF">ATI61_106392</name>
</gene>
<name>A0ABX9K0W1_9BACT</name>
<comment type="caution">
    <text evidence="3">The sequence shown here is derived from an EMBL/GenBank/DDBJ whole genome shotgun (WGS) entry which is preliminary data.</text>
</comment>
<feature type="chain" id="PRO_5045424053" evidence="2">
    <location>
        <begin position="16"/>
        <end position="946"/>
    </location>
</feature>
<evidence type="ECO:0000313" key="3">
    <source>
        <dbReference type="EMBL" id="REG30922.1"/>
    </source>
</evidence>
<organism evidence="3 4">
    <name type="scientific">Archangium gephyra</name>
    <dbReference type="NCBI Taxonomy" id="48"/>
    <lineage>
        <taxon>Bacteria</taxon>
        <taxon>Pseudomonadati</taxon>
        <taxon>Myxococcota</taxon>
        <taxon>Myxococcia</taxon>
        <taxon>Myxococcales</taxon>
        <taxon>Cystobacterineae</taxon>
        <taxon>Archangiaceae</taxon>
        <taxon>Archangium</taxon>
    </lineage>
</organism>
<evidence type="ECO:0000256" key="2">
    <source>
        <dbReference type="SAM" id="SignalP"/>
    </source>
</evidence>
<protein>
    <submittedName>
        <fullName evidence="3">Uncharacterized protein</fullName>
    </submittedName>
</protein>